<keyword evidence="7" id="KW-1015">Disulfide bond</keyword>
<keyword evidence="5" id="KW-0378">Hydrolase</keyword>
<dbReference type="GO" id="GO:0052689">
    <property type="term" value="F:carboxylic ester hydrolase activity"/>
    <property type="evidence" value="ECO:0007669"/>
    <property type="project" value="UniProtKB-KW"/>
</dbReference>
<evidence type="ECO:0000256" key="3">
    <source>
        <dbReference type="ARBA" id="ARBA00022723"/>
    </source>
</evidence>
<dbReference type="PROSITE" id="PS51257">
    <property type="entry name" value="PROKAR_LIPOPROTEIN"/>
    <property type="match status" value="1"/>
</dbReference>
<organism evidence="9 10">
    <name type="scientific">Cupriavidus pauculus</name>
    <dbReference type="NCBI Taxonomy" id="82633"/>
    <lineage>
        <taxon>Bacteria</taxon>
        <taxon>Pseudomonadati</taxon>
        <taxon>Pseudomonadota</taxon>
        <taxon>Betaproteobacteria</taxon>
        <taxon>Burkholderiales</taxon>
        <taxon>Burkholderiaceae</taxon>
        <taxon>Cupriavidus</taxon>
    </lineage>
</organism>
<feature type="signal peptide" evidence="8">
    <location>
        <begin position="1"/>
        <end position="26"/>
    </location>
</feature>
<dbReference type="SUPFAM" id="SSF53474">
    <property type="entry name" value="alpha/beta-Hydrolases"/>
    <property type="match status" value="1"/>
</dbReference>
<comment type="similarity">
    <text evidence="1">Belongs to the tannase family.</text>
</comment>
<dbReference type="OrthoDB" id="7062032at2"/>
<dbReference type="InterPro" id="IPR029058">
    <property type="entry name" value="AB_hydrolase_fold"/>
</dbReference>
<keyword evidence="2" id="KW-0719">Serine esterase</keyword>
<comment type="caution">
    <text evidence="9">The sequence shown here is derived from an EMBL/GenBank/DDBJ whole genome shotgun (WGS) entry which is preliminary data.</text>
</comment>
<proteinExistence type="inferred from homology"/>
<evidence type="ECO:0000256" key="7">
    <source>
        <dbReference type="ARBA" id="ARBA00023157"/>
    </source>
</evidence>
<accession>A0A2N5C333</accession>
<dbReference type="RefSeq" id="WP_101685383.1">
    <property type="nucleotide sequence ID" value="NZ_PJRP01000025.1"/>
</dbReference>
<keyword evidence="6" id="KW-0106">Calcium</keyword>
<feature type="chain" id="PRO_5014600415" evidence="8">
    <location>
        <begin position="27"/>
        <end position="893"/>
    </location>
</feature>
<evidence type="ECO:0000256" key="6">
    <source>
        <dbReference type="ARBA" id="ARBA00022837"/>
    </source>
</evidence>
<dbReference type="PANTHER" id="PTHR33938">
    <property type="entry name" value="FERULOYL ESTERASE B-RELATED"/>
    <property type="match status" value="1"/>
</dbReference>
<evidence type="ECO:0000256" key="8">
    <source>
        <dbReference type="SAM" id="SignalP"/>
    </source>
</evidence>
<dbReference type="GO" id="GO:0046872">
    <property type="term" value="F:metal ion binding"/>
    <property type="evidence" value="ECO:0007669"/>
    <property type="project" value="UniProtKB-KW"/>
</dbReference>
<dbReference type="AlphaFoldDB" id="A0A2N5C333"/>
<name>A0A2N5C333_9BURK</name>
<gene>
    <name evidence="9" type="ORF">CYJ10_31600</name>
</gene>
<sequence length="893" mass="91167">MTTGYKGRPVAWRLAAAFSVALLVTACGGGDDAPATANTGSAGNAGGGGDAGTTPATPALSAQDACNALNGASVPASSLTLPTGGASITKATLIAADATGNTLGEYCQVRGAIAPVDASASSINFAVNLPTQWNGKGIQFGGGGFDGTLIDGTETVRFALPGEPAPLSRGYVTWGDDSGHQSSSITDGRFATHDEQLANYGGDTLKKTHDVAIALITQRYGKAPVRAYFLGTSTGGRDALSYIQRWPADYAGVIANEPALNYTGTRLSNVAVGRALYLNSGAGWLNINKTLMVQKAAMDACDTLDGVADKVVSNVEGCRIGAMQVLANLRCVGGTDTGDTCLSDAQIATVKVIEQPLQLSYPLANGVTVAGGYNLMEGALVAGPFTTRDLGTRAVPGNPATTADANMYVTGDQWVKYFVTRSATFDALTFDPASPGSWTSRVQAVSALTDATNPDLSAFLGKGGRLIMLHGLADEVISPNSTIAWYKAVISQVGQTAVDQGIRFYTVPGMGHGTGSFLPAWNSLTALENWVEMGVAPGTREVMDANAGTYGRTRPLCQYPSWPKYKGTGSADAAINYTCEGATGIVQSCLNLPSVATTWKGGNTNGEELSVRIDPATLKYTVTIDASAQRAANTVMTGQLVSQGGCTYASDENGAEFSLTGGGVLAGGVKPVSGGGFLPLVAFQNVSADYKAVADIYNVNGIQTAVADGSVTVRNGSARLRSSAATWQTCAATASGGYIVYDAACTNTTKGYIVWNAARNAFDYFVGGTIAAGDGVLSGSLVSGLVNGAPVPVILTRSAAAYGMNIYAQQSTTGLAAGAADGAYRVMATNGEQVNANLNGTSMVRNGVSGTLAYNTPVPGVVGATGGVVASYLYNSGLLIGTAAGRFEVGLLH</sequence>
<dbReference type="Pfam" id="PF07519">
    <property type="entry name" value="Tannase"/>
    <property type="match status" value="1"/>
</dbReference>
<protein>
    <submittedName>
        <fullName evidence="9">Feruloyl esterase</fullName>
    </submittedName>
</protein>
<evidence type="ECO:0000256" key="5">
    <source>
        <dbReference type="ARBA" id="ARBA00022801"/>
    </source>
</evidence>
<dbReference type="Gene3D" id="3.40.50.1820">
    <property type="entry name" value="alpha/beta hydrolase"/>
    <property type="match status" value="1"/>
</dbReference>
<dbReference type="Proteomes" id="UP000234341">
    <property type="component" value="Unassembled WGS sequence"/>
</dbReference>
<evidence type="ECO:0000313" key="10">
    <source>
        <dbReference type="Proteomes" id="UP000234341"/>
    </source>
</evidence>
<dbReference type="InterPro" id="IPR011118">
    <property type="entry name" value="Tannase/feruloyl_esterase"/>
</dbReference>
<evidence type="ECO:0000313" key="9">
    <source>
        <dbReference type="EMBL" id="PLP96615.1"/>
    </source>
</evidence>
<dbReference type="STRING" id="82633.GCA_000974605_03395"/>
<keyword evidence="4 8" id="KW-0732">Signal</keyword>
<evidence type="ECO:0000256" key="1">
    <source>
        <dbReference type="ARBA" id="ARBA00006249"/>
    </source>
</evidence>
<keyword evidence="3" id="KW-0479">Metal-binding</keyword>
<evidence type="ECO:0000256" key="4">
    <source>
        <dbReference type="ARBA" id="ARBA00022729"/>
    </source>
</evidence>
<dbReference type="PANTHER" id="PTHR33938:SF15">
    <property type="entry name" value="FERULOYL ESTERASE B-RELATED"/>
    <property type="match status" value="1"/>
</dbReference>
<dbReference type="EMBL" id="PJRP01000025">
    <property type="protein sequence ID" value="PLP96615.1"/>
    <property type="molecule type" value="Genomic_DNA"/>
</dbReference>
<reference evidence="9 10" key="1">
    <citation type="submission" date="2017-12" db="EMBL/GenBank/DDBJ databases">
        <title>Genome sequence of the active heterotrophic nitrifier-denitrifier, Cupriavidus pauculus UM1.</title>
        <authorList>
            <person name="Putonti C."/>
            <person name="Castignetti D."/>
        </authorList>
    </citation>
    <scope>NUCLEOTIDE SEQUENCE [LARGE SCALE GENOMIC DNA]</scope>
    <source>
        <strain evidence="9 10">UM1</strain>
    </source>
</reference>
<evidence type="ECO:0000256" key="2">
    <source>
        <dbReference type="ARBA" id="ARBA00022487"/>
    </source>
</evidence>